<feature type="transmembrane region" description="Helical" evidence="7">
    <location>
        <begin position="119"/>
        <end position="139"/>
    </location>
</feature>
<keyword evidence="2 7" id="KW-0812">Transmembrane</keyword>
<evidence type="ECO:0000313" key="10">
    <source>
        <dbReference type="Proteomes" id="UP001287356"/>
    </source>
</evidence>
<evidence type="ECO:0000256" key="5">
    <source>
        <dbReference type="ARBA" id="ARBA00038359"/>
    </source>
</evidence>
<feature type="transmembrane region" description="Helical" evidence="7">
    <location>
        <begin position="40"/>
        <end position="65"/>
    </location>
</feature>
<evidence type="ECO:0000259" key="8">
    <source>
        <dbReference type="Pfam" id="PF20684"/>
    </source>
</evidence>
<feature type="transmembrane region" description="Helical" evidence="7">
    <location>
        <begin position="198"/>
        <end position="221"/>
    </location>
</feature>
<feature type="transmembrane region" description="Helical" evidence="7">
    <location>
        <begin position="159"/>
        <end position="186"/>
    </location>
</feature>
<dbReference type="EMBL" id="JAULSN010000005">
    <property type="protein sequence ID" value="KAK3371015.1"/>
    <property type="molecule type" value="Genomic_DNA"/>
</dbReference>
<name>A0AAE0K7W5_9PEZI</name>
<comment type="similarity">
    <text evidence="5">Belongs to the SAT4 family.</text>
</comment>
<evidence type="ECO:0000256" key="4">
    <source>
        <dbReference type="ARBA" id="ARBA00023136"/>
    </source>
</evidence>
<dbReference type="Proteomes" id="UP001287356">
    <property type="component" value="Unassembled WGS sequence"/>
</dbReference>
<dbReference type="AlphaFoldDB" id="A0AAE0K7W5"/>
<feature type="compositionally biased region" description="Basic and acidic residues" evidence="6">
    <location>
        <begin position="310"/>
        <end position="327"/>
    </location>
</feature>
<dbReference type="GO" id="GO:0016020">
    <property type="term" value="C:membrane"/>
    <property type="evidence" value="ECO:0007669"/>
    <property type="project" value="UniProtKB-SubCell"/>
</dbReference>
<sequence>MHAGLSLAVTVWVLTGISLFLLALRLYTRLRIVRFVGAEDYLYVCTGVFLLAFAGCLQVAVYYGLGRSFWTLSVDDSSRAIFWTYVANTFAIAGNAMAKLSMGFFLLRVVQLRGQKAALWLLIVVTAGTSFALVVMLWNQTTPRKASWDPLRTPGKWNIQIQPMSVGLGGWSSACDFFFAIFPWIFIWSLRMPRRDKIMLAGGMSLGVIAGACGIIRTVVLSRLDIMDYTLNFAPYFVWAGAEIAVAMVCLGIPTLRPLYLKHRGRSIGYGDRRHTHASDPELPQFDMVDQKHAGPSQEPQHGAQGQTPQDHKQQDHPQDLQQDHKQQAILPASPPPSYMRDSTSSHTMVEPDPSPEPLPVLEKPLNAYLRGRDSVDDILGLYDAERSGSRGRTVSRSNNSNKSNSTNNSKTSLYAPGVIWVRNEVLVEVEHDHRNWPLTN</sequence>
<feature type="transmembrane region" description="Helical" evidence="7">
    <location>
        <begin position="6"/>
        <end position="28"/>
    </location>
</feature>
<comment type="subcellular location">
    <subcellularLocation>
        <location evidence="1">Membrane</location>
        <topology evidence="1">Multi-pass membrane protein</topology>
    </subcellularLocation>
</comment>
<evidence type="ECO:0000256" key="2">
    <source>
        <dbReference type="ARBA" id="ARBA00022692"/>
    </source>
</evidence>
<proteinExistence type="inferred from homology"/>
<dbReference type="PANTHER" id="PTHR33048:SF93">
    <property type="entry name" value="INTEGRAL MEMBRANE PROTEIN"/>
    <property type="match status" value="1"/>
</dbReference>
<feature type="compositionally biased region" description="Low complexity" evidence="6">
    <location>
        <begin position="391"/>
        <end position="412"/>
    </location>
</feature>
<gene>
    <name evidence="9" type="ORF">B0T24DRAFT_304563</name>
</gene>
<accession>A0AAE0K7W5</accession>
<dbReference type="InterPro" id="IPR049326">
    <property type="entry name" value="Rhodopsin_dom_fungi"/>
</dbReference>
<reference evidence="9" key="2">
    <citation type="submission" date="2023-06" db="EMBL/GenBank/DDBJ databases">
        <authorList>
            <consortium name="Lawrence Berkeley National Laboratory"/>
            <person name="Haridas S."/>
            <person name="Hensen N."/>
            <person name="Bonometti L."/>
            <person name="Westerberg I."/>
            <person name="Brannstrom I.O."/>
            <person name="Guillou S."/>
            <person name="Cros-Aarteil S."/>
            <person name="Calhoun S."/>
            <person name="Kuo A."/>
            <person name="Mondo S."/>
            <person name="Pangilinan J."/>
            <person name="Riley R."/>
            <person name="Labutti K."/>
            <person name="Andreopoulos B."/>
            <person name="Lipzen A."/>
            <person name="Chen C."/>
            <person name="Yanf M."/>
            <person name="Daum C."/>
            <person name="Ng V."/>
            <person name="Clum A."/>
            <person name="Steindorff A."/>
            <person name="Ohm R."/>
            <person name="Martin F."/>
            <person name="Silar P."/>
            <person name="Natvig D."/>
            <person name="Lalanne C."/>
            <person name="Gautier V."/>
            <person name="Ament-Velasquez S.L."/>
            <person name="Kruys A."/>
            <person name="Hutchinson M.I."/>
            <person name="Powell A.J."/>
            <person name="Barry K."/>
            <person name="Miller A.N."/>
            <person name="Grigoriev I.V."/>
            <person name="Debuchy R."/>
            <person name="Gladieux P."/>
            <person name="Thoren M.H."/>
            <person name="Johannesson H."/>
        </authorList>
    </citation>
    <scope>NUCLEOTIDE SEQUENCE</scope>
    <source>
        <strain evidence="9">CBS 958.72</strain>
    </source>
</reference>
<dbReference type="PANTHER" id="PTHR33048">
    <property type="entry name" value="PTH11-LIKE INTEGRAL MEMBRANE PROTEIN (AFU_ORTHOLOGUE AFUA_5G11245)"/>
    <property type="match status" value="1"/>
</dbReference>
<dbReference type="Pfam" id="PF20684">
    <property type="entry name" value="Fung_rhodopsin"/>
    <property type="match status" value="1"/>
</dbReference>
<evidence type="ECO:0000256" key="6">
    <source>
        <dbReference type="SAM" id="MobiDB-lite"/>
    </source>
</evidence>
<evidence type="ECO:0000256" key="1">
    <source>
        <dbReference type="ARBA" id="ARBA00004141"/>
    </source>
</evidence>
<feature type="transmembrane region" description="Helical" evidence="7">
    <location>
        <begin position="85"/>
        <end position="107"/>
    </location>
</feature>
<feature type="region of interest" description="Disordered" evidence="6">
    <location>
        <begin position="388"/>
        <end position="412"/>
    </location>
</feature>
<evidence type="ECO:0000256" key="7">
    <source>
        <dbReference type="SAM" id="Phobius"/>
    </source>
</evidence>
<protein>
    <recommendedName>
        <fullName evidence="8">Rhodopsin domain-containing protein</fullName>
    </recommendedName>
</protein>
<feature type="transmembrane region" description="Helical" evidence="7">
    <location>
        <begin position="233"/>
        <end position="256"/>
    </location>
</feature>
<keyword evidence="3 7" id="KW-1133">Transmembrane helix</keyword>
<dbReference type="InterPro" id="IPR052337">
    <property type="entry name" value="SAT4-like"/>
</dbReference>
<feature type="region of interest" description="Disordered" evidence="6">
    <location>
        <begin position="291"/>
        <end position="362"/>
    </location>
</feature>
<evidence type="ECO:0000256" key="3">
    <source>
        <dbReference type="ARBA" id="ARBA00022989"/>
    </source>
</evidence>
<evidence type="ECO:0000313" key="9">
    <source>
        <dbReference type="EMBL" id="KAK3371015.1"/>
    </source>
</evidence>
<keyword evidence="10" id="KW-1185">Reference proteome</keyword>
<keyword evidence="4 7" id="KW-0472">Membrane</keyword>
<organism evidence="9 10">
    <name type="scientific">Lasiosphaeria ovina</name>
    <dbReference type="NCBI Taxonomy" id="92902"/>
    <lineage>
        <taxon>Eukaryota</taxon>
        <taxon>Fungi</taxon>
        <taxon>Dikarya</taxon>
        <taxon>Ascomycota</taxon>
        <taxon>Pezizomycotina</taxon>
        <taxon>Sordariomycetes</taxon>
        <taxon>Sordariomycetidae</taxon>
        <taxon>Sordariales</taxon>
        <taxon>Lasiosphaeriaceae</taxon>
        <taxon>Lasiosphaeria</taxon>
    </lineage>
</organism>
<comment type="caution">
    <text evidence="9">The sequence shown here is derived from an EMBL/GenBank/DDBJ whole genome shotgun (WGS) entry which is preliminary data.</text>
</comment>
<reference evidence="9" key="1">
    <citation type="journal article" date="2023" name="Mol. Phylogenet. Evol.">
        <title>Genome-scale phylogeny and comparative genomics of the fungal order Sordariales.</title>
        <authorList>
            <person name="Hensen N."/>
            <person name="Bonometti L."/>
            <person name="Westerberg I."/>
            <person name="Brannstrom I.O."/>
            <person name="Guillou S."/>
            <person name="Cros-Aarteil S."/>
            <person name="Calhoun S."/>
            <person name="Haridas S."/>
            <person name="Kuo A."/>
            <person name="Mondo S."/>
            <person name="Pangilinan J."/>
            <person name="Riley R."/>
            <person name="LaButti K."/>
            <person name="Andreopoulos B."/>
            <person name="Lipzen A."/>
            <person name="Chen C."/>
            <person name="Yan M."/>
            <person name="Daum C."/>
            <person name="Ng V."/>
            <person name="Clum A."/>
            <person name="Steindorff A."/>
            <person name="Ohm R.A."/>
            <person name="Martin F."/>
            <person name="Silar P."/>
            <person name="Natvig D.O."/>
            <person name="Lalanne C."/>
            <person name="Gautier V."/>
            <person name="Ament-Velasquez S.L."/>
            <person name="Kruys A."/>
            <person name="Hutchinson M.I."/>
            <person name="Powell A.J."/>
            <person name="Barry K."/>
            <person name="Miller A.N."/>
            <person name="Grigoriev I.V."/>
            <person name="Debuchy R."/>
            <person name="Gladieux P."/>
            <person name="Hiltunen Thoren M."/>
            <person name="Johannesson H."/>
        </authorList>
    </citation>
    <scope>NUCLEOTIDE SEQUENCE</scope>
    <source>
        <strain evidence="9">CBS 958.72</strain>
    </source>
</reference>
<feature type="domain" description="Rhodopsin" evidence="8">
    <location>
        <begin position="24"/>
        <end position="260"/>
    </location>
</feature>